<name>A0A6N7EFY7_9MICO</name>
<evidence type="ECO:0000256" key="1">
    <source>
        <dbReference type="ARBA" id="ARBA00010466"/>
    </source>
</evidence>
<comment type="caution">
    <text evidence="6">The sequence shown here is derived from an EMBL/GenBank/DDBJ whole genome shotgun (WGS) entry which is preliminary data.</text>
</comment>
<protein>
    <submittedName>
        <fullName evidence="6">Sugar-binding transcriptional regulator</fullName>
    </submittedName>
</protein>
<dbReference type="EMBL" id="WHPC01000001">
    <property type="protein sequence ID" value="MPV35587.1"/>
    <property type="molecule type" value="Genomic_DNA"/>
</dbReference>
<comment type="similarity">
    <text evidence="1">Belongs to the SorC transcriptional regulatory family.</text>
</comment>
<dbReference type="PANTHER" id="PTHR34294">
    <property type="entry name" value="TRANSCRIPTIONAL REGULATOR-RELATED"/>
    <property type="match status" value="1"/>
</dbReference>
<dbReference type="AlphaFoldDB" id="A0A6N7EFY7"/>
<evidence type="ECO:0000313" key="6">
    <source>
        <dbReference type="EMBL" id="MPV35587.1"/>
    </source>
</evidence>
<dbReference type="SUPFAM" id="SSF100950">
    <property type="entry name" value="NagB/RpiA/CoA transferase-like"/>
    <property type="match status" value="1"/>
</dbReference>
<proteinExistence type="inferred from homology"/>
<dbReference type="InterPro" id="IPR051054">
    <property type="entry name" value="SorC_transcr_regulators"/>
</dbReference>
<reference evidence="6 7" key="1">
    <citation type="submission" date="2019-10" db="EMBL/GenBank/DDBJ databases">
        <title>Georgenia wutianyii sp. nov. and Georgenia yuyongxinii sp. nov. isolated from plateau pika (Ochotona curzoniae) in the Qinghai-Tibet plateau of China.</title>
        <authorList>
            <person name="Tian Z."/>
        </authorList>
    </citation>
    <scope>NUCLEOTIDE SEQUENCE [LARGE SCALE GENOMIC DNA]</scope>
    <source>
        <strain evidence="6 7">JCM 19765</strain>
    </source>
</reference>
<gene>
    <name evidence="6" type="ORF">GB881_00740</name>
</gene>
<dbReference type="PANTHER" id="PTHR34294:SF1">
    <property type="entry name" value="TRANSCRIPTIONAL REGULATOR LSRR"/>
    <property type="match status" value="1"/>
</dbReference>
<dbReference type="GO" id="GO:0030246">
    <property type="term" value="F:carbohydrate binding"/>
    <property type="evidence" value="ECO:0007669"/>
    <property type="project" value="InterPro"/>
</dbReference>
<evidence type="ECO:0000259" key="5">
    <source>
        <dbReference type="Pfam" id="PF04198"/>
    </source>
</evidence>
<evidence type="ECO:0000256" key="2">
    <source>
        <dbReference type="ARBA" id="ARBA00023015"/>
    </source>
</evidence>
<dbReference type="Proteomes" id="UP000437709">
    <property type="component" value="Unassembled WGS sequence"/>
</dbReference>
<keyword evidence="7" id="KW-1185">Reference proteome</keyword>
<evidence type="ECO:0000256" key="4">
    <source>
        <dbReference type="ARBA" id="ARBA00023163"/>
    </source>
</evidence>
<evidence type="ECO:0000256" key="3">
    <source>
        <dbReference type="ARBA" id="ARBA00023125"/>
    </source>
</evidence>
<keyword evidence="2" id="KW-0805">Transcription regulation</keyword>
<sequence length="340" mass="36533">MQNPWPPRDTTGRLGAVLKRAGEDWEAEEQLLRVAWYYYVDQLTQDEIARRLAVSRPSAGRLLERCRQSGIVSFTIGSDHFDAFKVGRKLKETFGLREALVPPALNGTNLDQSAINRRLARGGAQYLQNHLKPGEMLAMGWGETVQATVDLVAVDLMTRVSTVTLTGGVNAYVSTLRRVRGEAAEGCTDAVIPAPIVVSSSTLAEALRRENGVREVMELSHRSDHALVGIGAVTGQATLAQLGYVTDEELAVIAGAGAVGDILGIFYDENGEVVDLPIHDRRIGIGIDELRGIRNVIGVAGGSNKIAAVRGALRGGYLDVLVTNEEVARELLAAEGVTVD</sequence>
<keyword evidence="3" id="KW-0238">DNA-binding</keyword>
<dbReference type="Gene3D" id="3.40.50.1360">
    <property type="match status" value="1"/>
</dbReference>
<keyword evidence="4" id="KW-0804">Transcription</keyword>
<dbReference type="GO" id="GO:0003677">
    <property type="term" value="F:DNA binding"/>
    <property type="evidence" value="ECO:0007669"/>
    <property type="project" value="UniProtKB-KW"/>
</dbReference>
<dbReference type="Gene3D" id="1.10.10.10">
    <property type="entry name" value="Winged helix-like DNA-binding domain superfamily/Winged helix DNA-binding domain"/>
    <property type="match status" value="1"/>
</dbReference>
<evidence type="ECO:0000313" key="7">
    <source>
        <dbReference type="Proteomes" id="UP000437709"/>
    </source>
</evidence>
<dbReference type="OrthoDB" id="186585at2"/>
<accession>A0A6N7EFY7</accession>
<dbReference type="InterPro" id="IPR037171">
    <property type="entry name" value="NagB/RpiA_transferase-like"/>
</dbReference>
<feature type="domain" description="Sugar-binding" evidence="5">
    <location>
        <begin position="81"/>
        <end position="333"/>
    </location>
</feature>
<dbReference type="InterPro" id="IPR036388">
    <property type="entry name" value="WH-like_DNA-bd_sf"/>
</dbReference>
<organism evidence="6 7">
    <name type="scientific">Georgenia subflava</name>
    <dbReference type="NCBI Taxonomy" id="1622177"/>
    <lineage>
        <taxon>Bacteria</taxon>
        <taxon>Bacillati</taxon>
        <taxon>Actinomycetota</taxon>
        <taxon>Actinomycetes</taxon>
        <taxon>Micrococcales</taxon>
        <taxon>Bogoriellaceae</taxon>
        <taxon>Georgenia</taxon>
    </lineage>
</organism>
<dbReference type="Pfam" id="PF04198">
    <property type="entry name" value="Sugar-bind"/>
    <property type="match status" value="1"/>
</dbReference>
<dbReference type="InterPro" id="IPR007324">
    <property type="entry name" value="Sugar-bd_dom_put"/>
</dbReference>